<name>A0A4Y9XRW1_9APHY</name>
<dbReference type="AlphaFoldDB" id="A0A4Y9XRW1"/>
<feature type="compositionally biased region" description="Basic and acidic residues" evidence="1">
    <location>
        <begin position="404"/>
        <end position="416"/>
    </location>
</feature>
<protein>
    <submittedName>
        <fullName evidence="2">Uncharacterized protein</fullName>
    </submittedName>
</protein>
<dbReference type="Proteomes" id="UP000298390">
    <property type="component" value="Unassembled WGS sequence"/>
</dbReference>
<dbReference type="EMBL" id="SEKV01000878">
    <property type="protein sequence ID" value="TFY53054.1"/>
    <property type="molecule type" value="Genomic_DNA"/>
</dbReference>
<accession>A0A4Y9XRW1</accession>
<organism evidence="2 3">
    <name type="scientific">Rhodofomes roseus</name>
    <dbReference type="NCBI Taxonomy" id="34475"/>
    <lineage>
        <taxon>Eukaryota</taxon>
        <taxon>Fungi</taxon>
        <taxon>Dikarya</taxon>
        <taxon>Basidiomycota</taxon>
        <taxon>Agaricomycotina</taxon>
        <taxon>Agaricomycetes</taxon>
        <taxon>Polyporales</taxon>
        <taxon>Rhodofomes</taxon>
    </lineage>
</organism>
<evidence type="ECO:0000256" key="1">
    <source>
        <dbReference type="SAM" id="MobiDB-lite"/>
    </source>
</evidence>
<feature type="region of interest" description="Disordered" evidence="1">
    <location>
        <begin position="508"/>
        <end position="528"/>
    </location>
</feature>
<comment type="caution">
    <text evidence="2">The sequence shown here is derived from an EMBL/GenBank/DDBJ whole genome shotgun (WGS) entry which is preliminary data.</text>
</comment>
<reference evidence="2 3" key="1">
    <citation type="submission" date="2019-01" db="EMBL/GenBank/DDBJ databases">
        <title>Genome sequencing of the rare red list fungi Fomitopsis rosea.</title>
        <authorList>
            <person name="Buettner E."/>
            <person name="Kellner H."/>
        </authorList>
    </citation>
    <scope>NUCLEOTIDE SEQUENCE [LARGE SCALE GENOMIC DNA]</scope>
    <source>
        <strain evidence="2 3">DSM 105464</strain>
    </source>
</reference>
<gene>
    <name evidence="2" type="ORF">EVJ58_g9662</name>
</gene>
<feature type="region of interest" description="Disordered" evidence="1">
    <location>
        <begin position="326"/>
        <end position="420"/>
    </location>
</feature>
<proteinExistence type="predicted"/>
<sequence length="619" mass="69238">MAGPTPSSSTAPRFRSSLWFPLDYGTLPPRIQPRNTAWQLYVAHRAVRVATALGNGDYAVSPNADFVPPSPPNQLEREDIFSDGRRGAFEPGYHPQWWNAAQGHWPFMYEVPSGEEGADPAYVTLELGGKEKRGTFLVINRQTGKGSPMDDFTRALQDLYEAEVGRAESFLHRDHNPPSSLVLRPAVIRDKVYRLPVELTDLYTARKNVAVIQHHLLELRSYSYRAYLQESLDSGRMSIPCTGTTGVGCWIREGDDELLKRLAWFGVRVWYVRRSPTPSPSVLRPVQGFDVRLSLEGWDDEVDAPKQKIGKKKRKYLEELEAELRAEEDSDFDWDDPSDGPLPINQFRAGPSKPLGTPAANPTAVSPANVMSAFPDPEEEGWNNSPAIEQMAPSSPIRRSPSPRRSEPRTPPRRADTPMVISPEPLVQPAERKAKVERSRPLADLFPLVTAADAPRLHPVTIVARPRRTAVAFVPLPRRTASLVALLAPAPGDGVDSTNDATIVSRPRVDGTRQSDTNPGDPTASHHLLGASTATFHDRLRETTLAEYSLSGKDRAPRPEDVREVPYRRLEDHPSNKVGALPSRQCQRLARKANRQECALLYRAGWHRHRRYRPQRSEL</sequence>
<feature type="compositionally biased region" description="Acidic residues" evidence="1">
    <location>
        <begin position="328"/>
        <end position="338"/>
    </location>
</feature>
<evidence type="ECO:0000313" key="3">
    <source>
        <dbReference type="Proteomes" id="UP000298390"/>
    </source>
</evidence>
<evidence type="ECO:0000313" key="2">
    <source>
        <dbReference type="EMBL" id="TFY53054.1"/>
    </source>
</evidence>